<dbReference type="EMBL" id="CAJVRL010000035">
    <property type="protein sequence ID" value="CAG8950262.1"/>
    <property type="molecule type" value="Genomic_DNA"/>
</dbReference>
<comment type="caution">
    <text evidence="1">The sequence shown here is derived from an EMBL/GenBank/DDBJ whole genome shotgun (WGS) entry which is preliminary data.</text>
</comment>
<keyword evidence="2" id="KW-1185">Reference proteome</keyword>
<sequence>MGRTRKEAAYIASSPKQYSAPARNLANGRAALHDFLLQLCLWSQDIAPVAIIPDDRDIFSKSRQIRAAESRKEPSTMVLQYGEEHMLSE</sequence>
<protein>
    <submittedName>
        <fullName evidence="1">Uncharacterized protein</fullName>
    </submittedName>
</protein>
<proteinExistence type="predicted"/>
<organism evidence="1 2">
    <name type="scientific">Hymenoscyphus fraxineus</name>
    <dbReference type="NCBI Taxonomy" id="746836"/>
    <lineage>
        <taxon>Eukaryota</taxon>
        <taxon>Fungi</taxon>
        <taxon>Dikarya</taxon>
        <taxon>Ascomycota</taxon>
        <taxon>Pezizomycotina</taxon>
        <taxon>Leotiomycetes</taxon>
        <taxon>Helotiales</taxon>
        <taxon>Helotiaceae</taxon>
        <taxon>Hymenoscyphus</taxon>
    </lineage>
</organism>
<name>A0A9N9KRJ4_9HELO</name>
<gene>
    <name evidence="1" type="ORF">HYFRA_00008500</name>
</gene>
<evidence type="ECO:0000313" key="2">
    <source>
        <dbReference type="Proteomes" id="UP000696280"/>
    </source>
</evidence>
<accession>A0A9N9KRJ4</accession>
<reference evidence="1" key="1">
    <citation type="submission" date="2021-07" db="EMBL/GenBank/DDBJ databases">
        <authorList>
            <person name="Durling M."/>
        </authorList>
    </citation>
    <scope>NUCLEOTIDE SEQUENCE</scope>
</reference>
<dbReference type="AlphaFoldDB" id="A0A9N9KRJ4"/>
<evidence type="ECO:0000313" key="1">
    <source>
        <dbReference type="EMBL" id="CAG8950262.1"/>
    </source>
</evidence>
<dbReference type="Proteomes" id="UP000696280">
    <property type="component" value="Unassembled WGS sequence"/>
</dbReference>